<proteinExistence type="predicted"/>
<dbReference type="Pfam" id="PF25223">
    <property type="entry name" value="DUF7841"/>
    <property type="match status" value="1"/>
</dbReference>
<evidence type="ECO:0000313" key="3">
    <source>
        <dbReference type="Proteomes" id="UP000286270"/>
    </source>
</evidence>
<accession>A0A412YGN3</accession>
<evidence type="ECO:0000313" key="2">
    <source>
        <dbReference type="EMBL" id="RGV56573.1"/>
    </source>
</evidence>
<evidence type="ECO:0000259" key="1">
    <source>
        <dbReference type="Pfam" id="PF25223"/>
    </source>
</evidence>
<sequence>MHRERLDIYEKKPFGMDEYLANNGWHFSKKMCEFAVSLMEWKNQNGEKEKLPAMSKDEVDALLTKYGVTLKNKVGYDYVYVANMCKADFLKSSVPNEQYQALYIKDTIDDPDGYDGKEMTRWYADTIGMGIPVMWSDLM</sequence>
<feature type="domain" description="DUF7841" evidence="1">
    <location>
        <begin position="16"/>
        <end position="137"/>
    </location>
</feature>
<dbReference type="EMBL" id="QRZH01000004">
    <property type="protein sequence ID" value="RGV56573.1"/>
    <property type="molecule type" value="Genomic_DNA"/>
</dbReference>
<gene>
    <name evidence="2" type="ORF">DWW08_06215</name>
</gene>
<dbReference type="Proteomes" id="UP000286270">
    <property type="component" value="Unassembled WGS sequence"/>
</dbReference>
<organism evidence="2 3">
    <name type="scientific">Bacteroides fragilis</name>
    <dbReference type="NCBI Taxonomy" id="817"/>
    <lineage>
        <taxon>Bacteria</taxon>
        <taxon>Pseudomonadati</taxon>
        <taxon>Bacteroidota</taxon>
        <taxon>Bacteroidia</taxon>
        <taxon>Bacteroidales</taxon>
        <taxon>Bacteroidaceae</taxon>
        <taxon>Bacteroides</taxon>
    </lineage>
</organism>
<dbReference type="RefSeq" id="WP_122142080.1">
    <property type="nucleotide sequence ID" value="NZ_QRZH01000004.1"/>
</dbReference>
<name>A0A412YGN3_BACFG</name>
<dbReference type="AlphaFoldDB" id="A0A412YGN3"/>
<dbReference type="InterPro" id="IPR057163">
    <property type="entry name" value="DUF7841"/>
</dbReference>
<protein>
    <recommendedName>
        <fullName evidence="1">DUF7841 domain-containing protein</fullName>
    </recommendedName>
</protein>
<reference evidence="2 3" key="1">
    <citation type="submission" date="2018-08" db="EMBL/GenBank/DDBJ databases">
        <title>A genome reference for cultivated species of the human gut microbiota.</title>
        <authorList>
            <person name="Zou Y."/>
            <person name="Xue W."/>
            <person name="Luo G."/>
        </authorList>
    </citation>
    <scope>NUCLEOTIDE SEQUENCE [LARGE SCALE GENOMIC DNA]</scope>
    <source>
        <strain evidence="2 3">AF14-26</strain>
    </source>
</reference>
<comment type="caution">
    <text evidence="2">The sequence shown here is derived from an EMBL/GenBank/DDBJ whole genome shotgun (WGS) entry which is preliminary data.</text>
</comment>